<feature type="transmembrane region" description="Helical" evidence="1">
    <location>
        <begin position="6"/>
        <end position="26"/>
    </location>
</feature>
<dbReference type="RefSeq" id="WP_228416350.1">
    <property type="nucleotide sequence ID" value="NZ_CP081135.1"/>
</dbReference>
<accession>A0AAX2ZGL3</accession>
<keyword evidence="1" id="KW-0472">Membrane</keyword>
<name>A0AAX2ZGL3_9FIRM</name>
<dbReference type="KEGG" id="tem:JW646_01755"/>
<proteinExistence type="predicted"/>
<dbReference type="EMBL" id="CP081135">
    <property type="protein sequence ID" value="UEL48201.1"/>
    <property type="molecule type" value="Genomic_DNA"/>
</dbReference>
<dbReference type="Proteomes" id="UP001198983">
    <property type="component" value="Chromosome"/>
</dbReference>
<sequence length="264" mass="30214">MDKKKLSKIILVITTAITLFMSIDLMNNYLKEVSKRLNTLIVYKSKPIKESMYDLEDDMISKIDIKSDIKMVSEDYFQTKDGDTFYSKRYDDTIVEHGAEYGTLYNMKGNIYIKNNLKNKLNGAVSLESKGTTRFYINPSSSEKFPVDMNTESDKPLLLLHINIDNNSIIESNGVSYGKAEISYHMPLDCSEVLDTSMDISPTSVNLTEQEIIDCFIFNNKNENLTNLLTNLVSKNSNLFNRLVNETFSYWNDISNDISISDKD</sequence>
<protein>
    <recommendedName>
        <fullName evidence="4">Flagellar basal body protein</fullName>
    </recommendedName>
</protein>
<keyword evidence="1" id="KW-0812">Transmembrane</keyword>
<evidence type="ECO:0000313" key="3">
    <source>
        <dbReference type="Proteomes" id="UP001198983"/>
    </source>
</evidence>
<evidence type="ECO:0008006" key="4">
    <source>
        <dbReference type="Google" id="ProtNLM"/>
    </source>
</evidence>
<evidence type="ECO:0000313" key="2">
    <source>
        <dbReference type="EMBL" id="UEL48201.1"/>
    </source>
</evidence>
<gene>
    <name evidence="2" type="ORF">JW646_01755</name>
</gene>
<organism evidence="2 3">
    <name type="scientific">Terrisporobacter hibernicus</name>
    <dbReference type="NCBI Taxonomy" id="2813371"/>
    <lineage>
        <taxon>Bacteria</taxon>
        <taxon>Bacillati</taxon>
        <taxon>Bacillota</taxon>
        <taxon>Clostridia</taxon>
        <taxon>Peptostreptococcales</taxon>
        <taxon>Peptostreptococcaceae</taxon>
        <taxon>Terrisporobacter</taxon>
    </lineage>
</organism>
<evidence type="ECO:0000256" key="1">
    <source>
        <dbReference type="SAM" id="Phobius"/>
    </source>
</evidence>
<reference evidence="2 3" key="1">
    <citation type="journal article" date="2023" name="Int. J. Syst. Evol. Microbiol.">
        <title>Terrisporobacter hibernicus sp. nov., isolated from bovine faeces in Northern Ireland.</title>
        <authorList>
            <person name="Mitchell M."/>
            <person name="Nguyen S.V."/>
            <person name="Connor M."/>
            <person name="Fairley D.J."/>
            <person name="Donoghue O."/>
            <person name="Marshall H."/>
            <person name="Koolman L."/>
            <person name="McMullan G."/>
            <person name="Schaffer K.E."/>
            <person name="McGrath J.W."/>
            <person name="Fanning S."/>
        </authorList>
    </citation>
    <scope>NUCLEOTIDE SEQUENCE [LARGE SCALE GENOMIC DNA]</scope>
    <source>
        <strain evidence="2 3">MCA3</strain>
    </source>
</reference>
<dbReference type="AlphaFoldDB" id="A0AAX2ZGL3"/>
<keyword evidence="3" id="KW-1185">Reference proteome</keyword>
<keyword evidence="1" id="KW-1133">Transmembrane helix</keyword>